<dbReference type="InterPro" id="IPR006311">
    <property type="entry name" value="TAT_signal"/>
</dbReference>
<dbReference type="PROSITE" id="PS51318">
    <property type="entry name" value="TAT"/>
    <property type="match status" value="1"/>
</dbReference>
<dbReference type="SUPFAM" id="SSF47240">
    <property type="entry name" value="Ferritin-like"/>
    <property type="match status" value="1"/>
</dbReference>
<evidence type="ECO:0008006" key="3">
    <source>
        <dbReference type="Google" id="ProtNLM"/>
    </source>
</evidence>
<evidence type="ECO:0000313" key="2">
    <source>
        <dbReference type="EMBL" id="CAA9560330.1"/>
    </source>
</evidence>
<evidence type="ECO:0000256" key="1">
    <source>
        <dbReference type="SAM" id="MobiDB-lite"/>
    </source>
</evidence>
<protein>
    <recommendedName>
        <fullName evidence="3">Ferritin-like domain-containing protein</fullName>
    </recommendedName>
</protein>
<dbReference type="Gene3D" id="1.20.1260.10">
    <property type="match status" value="1"/>
</dbReference>
<dbReference type="PANTHER" id="PTHR31694:SF26">
    <property type="entry name" value="OS05G0151100 PROTEIN"/>
    <property type="match status" value="1"/>
</dbReference>
<dbReference type="EMBL" id="CADCWJ010000341">
    <property type="protein sequence ID" value="CAA9560330.1"/>
    <property type="molecule type" value="Genomic_DNA"/>
</dbReference>
<sequence length="245" mass="25676">MPISSDKRSAYEALLQKAVESRLSEVTRRGLLRNAAVAGGGLAAMGTVGFAVAQDSTPEGNLATPTDDEGATPAADSPFETEADVLNFALTLEHLETAFYRDGLAEIGEEGITGLGFQTSVFENLNEIAAHEAAHVETLTAVITDLGGEPVEEGTYDFGYTDAASFLAVAQALEDTGVGAYNGAAQYLIDNDDLLTAALTIHGVEARHAAYLALLNEVSPFPDAVNPFLTPDEVLEIAGPFIVED</sequence>
<dbReference type="InterPro" id="IPR052965">
    <property type="entry name" value="Pigment-catalase-like"/>
</dbReference>
<gene>
    <name evidence="2" type="ORF">AVDCRST_MAG87-1529</name>
</gene>
<reference evidence="2" key="1">
    <citation type="submission" date="2020-02" db="EMBL/GenBank/DDBJ databases">
        <authorList>
            <person name="Meier V. D."/>
        </authorList>
    </citation>
    <scope>NUCLEOTIDE SEQUENCE</scope>
    <source>
        <strain evidence="2">AVDCRST_MAG87</strain>
    </source>
</reference>
<dbReference type="InterPro" id="IPR012347">
    <property type="entry name" value="Ferritin-like"/>
</dbReference>
<organism evidence="2">
    <name type="scientific">uncultured Thermomicrobiales bacterium</name>
    <dbReference type="NCBI Taxonomy" id="1645740"/>
    <lineage>
        <taxon>Bacteria</taxon>
        <taxon>Pseudomonadati</taxon>
        <taxon>Thermomicrobiota</taxon>
        <taxon>Thermomicrobia</taxon>
        <taxon>Thermomicrobiales</taxon>
        <taxon>environmental samples</taxon>
    </lineage>
</organism>
<dbReference type="InterPro" id="IPR009078">
    <property type="entry name" value="Ferritin-like_SF"/>
</dbReference>
<accession>A0A6J4UWX6</accession>
<proteinExistence type="predicted"/>
<dbReference type="PANTHER" id="PTHR31694">
    <property type="entry name" value="DESICCATION-LIKE PROTEIN"/>
    <property type="match status" value="1"/>
</dbReference>
<feature type="region of interest" description="Disordered" evidence="1">
    <location>
        <begin position="56"/>
        <end position="77"/>
    </location>
</feature>
<dbReference type="AlphaFoldDB" id="A0A6J4UWX6"/>
<name>A0A6J4UWX6_9BACT</name>
<dbReference type="Pfam" id="PF13668">
    <property type="entry name" value="Ferritin_2"/>
    <property type="match status" value="1"/>
</dbReference>
<dbReference type="CDD" id="cd00657">
    <property type="entry name" value="Ferritin_like"/>
    <property type="match status" value="1"/>
</dbReference>